<evidence type="ECO:0000313" key="2">
    <source>
        <dbReference type="Proteomes" id="UP000789342"/>
    </source>
</evidence>
<proteinExistence type="predicted"/>
<keyword evidence="2" id="KW-1185">Reference proteome</keyword>
<reference evidence="1" key="1">
    <citation type="submission" date="2021-06" db="EMBL/GenBank/DDBJ databases">
        <authorList>
            <person name="Kallberg Y."/>
            <person name="Tangrot J."/>
            <person name="Rosling A."/>
        </authorList>
    </citation>
    <scope>NUCLEOTIDE SEQUENCE</scope>
    <source>
        <strain evidence="1">CL551</strain>
    </source>
</reference>
<organism evidence="1 2">
    <name type="scientific">Acaulospora morrowiae</name>
    <dbReference type="NCBI Taxonomy" id="94023"/>
    <lineage>
        <taxon>Eukaryota</taxon>
        <taxon>Fungi</taxon>
        <taxon>Fungi incertae sedis</taxon>
        <taxon>Mucoromycota</taxon>
        <taxon>Glomeromycotina</taxon>
        <taxon>Glomeromycetes</taxon>
        <taxon>Diversisporales</taxon>
        <taxon>Acaulosporaceae</taxon>
        <taxon>Acaulospora</taxon>
    </lineage>
</organism>
<dbReference type="AlphaFoldDB" id="A0A9N8W2A4"/>
<name>A0A9N8W2A4_9GLOM</name>
<dbReference type="EMBL" id="CAJVPV010000754">
    <property type="protein sequence ID" value="CAG8472607.1"/>
    <property type="molecule type" value="Genomic_DNA"/>
</dbReference>
<dbReference type="Proteomes" id="UP000789342">
    <property type="component" value="Unassembled WGS sequence"/>
</dbReference>
<sequence length="60" mass="6828">MSQKIDIEQNVAVMKEPLMIHKNRQKINEKEEDGSEGQDETIKTIAGELDIVQKEELSTS</sequence>
<gene>
    <name evidence="1" type="ORF">AMORRO_LOCUS1926</name>
</gene>
<accession>A0A9N8W2A4</accession>
<evidence type="ECO:0000313" key="1">
    <source>
        <dbReference type="EMBL" id="CAG8472607.1"/>
    </source>
</evidence>
<comment type="caution">
    <text evidence="1">The sequence shown here is derived from an EMBL/GenBank/DDBJ whole genome shotgun (WGS) entry which is preliminary data.</text>
</comment>
<protein>
    <submittedName>
        <fullName evidence="1">4848_t:CDS:1</fullName>
    </submittedName>
</protein>